<dbReference type="InterPro" id="IPR006657">
    <property type="entry name" value="MoPterin_dinucl-bd_dom"/>
</dbReference>
<dbReference type="InterPro" id="IPR009010">
    <property type="entry name" value="Asp_de-COase-like_dom_sf"/>
</dbReference>
<sequence length="802" mass="89124">MEGPNGTRIVRSGCFLCHGGCGIRVHVRDGRAVRVEGDPDHPNSRGFLCVKGRAGIELLYHKDRLLHPLKRAGARGEGRWEHISWDEAIETCAAQLQKVIGRHGPLAVTGGDGTKADEVAWIADLFLLNLGSTNRTGPGRAQCMLPRRAASNATFGNYYSPDYEGDPRLIVLWGDQPEISNHNSILGYKMLRKNKGGAKLIVIDPRRTAAARRADIWLPIRPGTDVVLALSMMHVMIEEDLFDRAFVEKWSNGPFLVDAGTGDLLLDSQGSYLVWDKDQRLAVPSDWPGVRPALCGAFEAHGRACKTVWQLLKERCAQYPPWQAAAITWLKAEDIARAARLYAATKPAALAWGVGLDMCVNAHQNGRACTLLECLTGNVDVPGGNMHPVPCHRGCRTFTDAFGETLPEEAYIKQLGAERFRLCAGPTTKRYANNPAVLKAILTGEPYPVRAWVAIGGNPLLTWSNTKEVYRALMKLDFFMGVDLFMNPSLQLADIVLPAPTHFEKERLMETHGYGPYGNVRCVRAVEPLGEVRDEFEVCGDILRRMGMDRNWPWRTAVEFYEERLRAAGMSWEEVVEAGGAFDRVAYRKHETGHYRREGGFPTATGRAEIWSTVWRRNGYDPLPSYTELPESPYSDPGLMREFPFIVITGGRLPGYFHSQQRQVATLRRLHPDPQTQIHPEAAARLGLKDGDWVCVESPRGRCVQRAKLFGGMDPRLVHVEHGWWFPEEEGGTPHLYGVFRSNANTLTPNADPFLDPAFGGCTLRGFAAKAYKVSEEEAERIGWEEALEARAGLEAAPTPSA</sequence>
<dbReference type="GO" id="GO:0051536">
    <property type="term" value="F:iron-sulfur cluster binding"/>
    <property type="evidence" value="ECO:0007669"/>
    <property type="project" value="UniProtKB-KW"/>
</dbReference>
<evidence type="ECO:0000256" key="2">
    <source>
        <dbReference type="ARBA" id="ARBA00022723"/>
    </source>
</evidence>
<keyword evidence="3" id="KW-0408">Iron</keyword>
<dbReference type="InterPro" id="IPR006656">
    <property type="entry name" value="Mopterin_OxRdtase"/>
</dbReference>
<dbReference type="InterPro" id="IPR037949">
    <property type="entry name" value="MopB_CT_Acetylene-hydratase"/>
</dbReference>
<proteinExistence type="inferred from homology"/>
<dbReference type="Gene3D" id="3.40.50.12440">
    <property type="match status" value="1"/>
</dbReference>
<organism evidence="6 7">
    <name type="scientific">Tectimicrobiota bacterium</name>
    <dbReference type="NCBI Taxonomy" id="2528274"/>
    <lineage>
        <taxon>Bacteria</taxon>
        <taxon>Pseudomonadati</taxon>
        <taxon>Nitrospinota/Tectimicrobiota group</taxon>
        <taxon>Candidatus Tectimicrobiota</taxon>
    </lineage>
</organism>
<dbReference type="EMBL" id="JACQRX010000006">
    <property type="protein sequence ID" value="MBI4250838.1"/>
    <property type="molecule type" value="Genomic_DNA"/>
</dbReference>
<dbReference type="AlphaFoldDB" id="A0A933E898"/>
<evidence type="ECO:0000259" key="5">
    <source>
        <dbReference type="PROSITE" id="PS51669"/>
    </source>
</evidence>
<dbReference type="GO" id="GO:0046872">
    <property type="term" value="F:metal ion binding"/>
    <property type="evidence" value="ECO:0007669"/>
    <property type="project" value="UniProtKB-KW"/>
</dbReference>
<gene>
    <name evidence="6" type="ORF">HY618_00125</name>
</gene>
<dbReference type="InterPro" id="IPR006963">
    <property type="entry name" value="Mopterin_OxRdtase_4Fe-4S_dom"/>
</dbReference>
<keyword evidence="2" id="KW-0479">Metal-binding</keyword>
<dbReference type="PROSITE" id="PS51669">
    <property type="entry name" value="4FE4S_MOW_BIS_MGD"/>
    <property type="match status" value="1"/>
</dbReference>
<accession>A0A933E898</accession>
<comment type="similarity">
    <text evidence="1">Belongs to the prokaryotic molybdopterin-containing oxidoreductase family.</text>
</comment>
<evidence type="ECO:0000256" key="4">
    <source>
        <dbReference type="ARBA" id="ARBA00023014"/>
    </source>
</evidence>
<dbReference type="GO" id="GO:0016491">
    <property type="term" value="F:oxidoreductase activity"/>
    <property type="evidence" value="ECO:0007669"/>
    <property type="project" value="InterPro"/>
</dbReference>
<protein>
    <submittedName>
        <fullName evidence="6">Molybdopterin-dependent oxidoreductase</fullName>
    </submittedName>
</protein>
<feature type="domain" description="4Fe-4S Mo/W bis-MGD-type" evidence="5">
    <location>
        <begin position="7"/>
        <end position="63"/>
    </location>
</feature>
<reference evidence="6" key="1">
    <citation type="submission" date="2020-07" db="EMBL/GenBank/DDBJ databases">
        <title>Huge and variable diversity of episymbiotic CPR bacteria and DPANN archaea in groundwater ecosystems.</title>
        <authorList>
            <person name="He C.Y."/>
            <person name="Keren R."/>
            <person name="Whittaker M."/>
            <person name="Farag I.F."/>
            <person name="Doudna J."/>
            <person name="Cate J.H.D."/>
            <person name="Banfield J.F."/>
        </authorList>
    </citation>
    <scope>NUCLEOTIDE SEQUENCE</scope>
    <source>
        <strain evidence="6">NC_groundwater_1370_Ag_S-0.2um_69_93</strain>
    </source>
</reference>
<dbReference type="Pfam" id="PF04879">
    <property type="entry name" value="Molybdop_Fe4S4"/>
    <property type="match status" value="1"/>
</dbReference>
<dbReference type="Gene3D" id="2.20.25.90">
    <property type="entry name" value="ADC-like domains"/>
    <property type="match status" value="1"/>
</dbReference>
<dbReference type="Gene3D" id="3.40.228.10">
    <property type="entry name" value="Dimethylsulfoxide Reductase, domain 2"/>
    <property type="match status" value="1"/>
</dbReference>
<dbReference type="Gene3D" id="3.40.50.740">
    <property type="match status" value="1"/>
</dbReference>
<dbReference type="Gene3D" id="3.30.2070.10">
    <property type="entry name" value="Formate dehydrogenase/DMSO reductase"/>
    <property type="match status" value="1"/>
</dbReference>
<dbReference type="Proteomes" id="UP000752292">
    <property type="component" value="Unassembled WGS sequence"/>
</dbReference>
<dbReference type="Gene3D" id="2.40.40.20">
    <property type="match status" value="1"/>
</dbReference>
<dbReference type="InterPro" id="IPR050612">
    <property type="entry name" value="Prok_Mopterin_Oxidored"/>
</dbReference>
<feature type="non-terminal residue" evidence="6">
    <location>
        <position position="802"/>
    </location>
</feature>
<evidence type="ECO:0000313" key="7">
    <source>
        <dbReference type="Proteomes" id="UP000752292"/>
    </source>
</evidence>
<name>A0A933E898_UNCTE</name>
<dbReference type="PANTHER" id="PTHR43742">
    <property type="entry name" value="TRIMETHYLAMINE-N-OXIDE REDUCTASE"/>
    <property type="match status" value="1"/>
</dbReference>
<keyword evidence="4" id="KW-0411">Iron-sulfur</keyword>
<dbReference type="SUPFAM" id="SSF50692">
    <property type="entry name" value="ADC-like"/>
    <property type="match status" value="1"/>
</dbReference>
<evidence type="ECO:0000256" key="3">
    <source>
        <dbReference type="ARBA" id="ARBA00023004"/>
    </source>
</evidence>
<dbReference type="Pfam" id="PF00384">
    <property type="entry name" value="Molybdopterin"/>
    <property type="match status" value="1"/>
</dbReference>
<dbReference type="CDD" id="cd02781">
    <property type="entry name" value="MopB_CT_Acetylene-hydratase"/>
    <property type="match status" value="1"/>
</dbReference>
<dbReference type="GO" id="GO:0043546">
    <property type="term" value="F:molybdopterin cofactor binding"/>
    <property type="evidence" value="ECO:0007669"/>
    <property type="project" value="InterPro"/>
</dbReference>
<dbReference type="SUPFAM" id="SSF53706">
    <property type="entry name" value="Formate dehydrogenase/DMSO reductase, domains 1-3"/>
    <property type="match status" value="1"/>
</dbReference>
<evidence type="ECO:0000313" key="6">
    <source>
        <dbReference type="EMBL" id="MBI4250838.1"/>
    </source>
</evidence>
<dbReference type="PANTHER" id="PTHR43742:SF6">
    <property type="entry name" value="OXIDOREDUCTASE YYAE-RELATED"/>
    <property type="match status" value="1"/>
</dbReference>
<comment type="caution">
    <text evidence="6">The sequence shown here is derived from an EMBL/GenBank/DDBJ whole genome shotgun (WGS) entry which is preliminary data.</text>
</comment>
<dbReference type="SMART" id="SM00926">
    <property type="entry name" value="Molybdop_Fe4S4"/>
    <property type="match status" value="1"/>
</dbReference>
<evidence type="ECO:0000256" key="1">
    <source>
        <dbReference type="ARBA" id="ARBA00010312"/>
    </source>
</evidence>
<dbReference type="Pfam" id="PF01568">
    <property type="entry name" value="Molydop_binding"/>
    <property type="match status" value="1"/>
</dbReference>
<dbReference type="GO" id="GO:0018818">
    <property type="term" value="F:acetylene hydratase activity"/>
    <property type="evidence" value="ECO:0007669"/>
    <property type="project" value="InterPro"/>
</dbReference>